<accession>E4Z4E3</accession>
<organism evidence="1">
    <name type="scientific">Oikopleura dioica</name>
    <name type="common">Tunicate</name>
    <dbReference type="NCBI Taxonomy" id="34765"/>
    <lineage>
        <taxon>Eukaryota</taxon>
        <taxon>Metazoa</taxon>
        <taxon>Chordata</taxon>
        <taxon>Tunicata</taxon>
        <taxon>Appendicularia</taxon>
        <taxon>Copelata</taxon>
        <taxon>Oikopleuridae</taxon>
        <taxon>Oikopleura</taxon>
    </lineage>
</organism>
<feature type="non-terminal residue" evidence="1">
    <location>
        <position position="1"/>
    </location>
</feature>
<gene>
    <name evidence="1" type="ORF">GSOID_T00026273001</name>
</gene>
<protein>
    <submittedName>
        <fullName evidence="1">Uncharacterized protein</fullName>
    </submittedName>
</protein>
<dbReference type="Proteomes" id="UP000011014">
    <property type="component" value="Unassembled WGS sequence"/>
</dbReference>
<name>E4Z4E3_OIKDI</name>
<sequence length="15" mass="1603">ARNTSALNGSNEQIQ</sequence>
<reference evidence="1" key="1">
    <citation type="journal article" date="2010" name="Science">
        <title>Plasticity of animal genome architecture unmasked by rapid evolution of a pelagic tunicate.</title>
        <authorList>
            <person name="Denoeud F."/>
            <person name="Henriet S."/>
            <person name="Mungpakdee S."/>
            <person name="Aury J.M."/>
            <person name="Da Silva C."/>
            <person name="Brinkmann H."/>
            <person name="Mikhaleva J."/>
            <person name="Olsen L.C."/>
            <person name="Jubin C."/>
            <person name="Canestro C."/>
            <person name="Bouquet J.M."/>
            <person name="Danks G."/>
            <person name="Poulain J."/>
            <person name="Campsteijn C."/>
            <person name="Adamski M."/>
            <person name="Cross I."/>
            <person name="Yadetie F."/>
            <person name="Muffato M."/>
            <person name="Louis A."/>
            <person name="Butcher S."/>
            <person name="Tsagkogeorga G."/>
            <person name="Konrad A."/>
            <person name="Singh S."/>
            <person name="Jensen M.F."/>
            <person name="Cong E.H."/>
            <person name="Eikeseth-Otteraa H."/>
            <person name="Noel B."/>
            <person name="Anthouard V."/>
            <person name="Porcel B.M."/>
            <person name="Kachouri-Lafond R."/>
            <person name="Nishino A."/>
            <person name="Ugolini M."/>
            <person name="Chourrout P."/>
            <person name="Nishida H."/>
            <person name="Aasland R."/>
            <person name="Huzurbazar S."/>
            <person name="Westhof E."/>
            <person name="Delsuc F."/>
            <person name="Lehrach H."/>
            <person name="Reinhardt R."/>
            <person name="Weissenbach J."/>
            <person name="Roy S.W."/>
            <person name="Artiguenave F."/>
            <person name="Postlethwait J.H."/>
            <person name="Manak J.R."/>
            <person name="Thompson E.M."/>
            <person name="Jaillon O."/>
            <person name="Du Pasquier L."/>
            <person name="Boudinot P."/>
            <person name="Liberles D.A."/>
            <person name="Volff J.N."/>
            <person name="Philippe H."/>
            <person name="Lenhard B."/>
            <person name="Roest Crollius H."/>
            <person name="Wincker P."/>
            <person name="Chourrout D."/>
        </authorList>
    </citation>
    <scope>NUCLEOTIDE SEQUENCE [LARGE SCALE GENOMIC DNA]</scope>
</reference>
<evidence type="ECO:0000313" key="1">
    <source>
        <dbReference type="EMBL" id="CBY42571.1"/>
    </source>
</evidence>
<proteinExistence type="predicted"/>
<dbReference type="EMBL" id="FN657290">
    <property type="protein sequence ID" value="CBY42571.1"/>
    <property type="molecule type" value="Genomic_DNA"/>
</dbReference>